<dbReference type="PROSITE" id="PS50108">
    <property type="entry name" value="CRIB"/>
    <property type="match status" value="1"/>
</dbReference>
<dbReference type="PANTHER" id="PTHR47846">
    <property type="entry name" value="OS06G0681300 PROTEIN-RELATED"/>
    <property type="match status" value="1"/>
</dbReference>
<feature type="region of interest" description="Disordered" evidence="1">
    <location>
        <begin position="48"/>
        <end position="154"/>
    </location>
</feature>
<dbReference type="EMBL" id="NCVQ01000002">
    <property type="protein sequence ID" value="PWZ45179.1"/>
    <property type="molecule type" value="Genomic_DNA"/>
</dbReference>
<proteinExistence type="predicted"/>
<feature type="compositionally biased region" description="Basic residues" evidence="1">
    <location>
        <begin position="112"/>
        <end position="122"/>
    </location>
</feature>
<evidence type="ECO:0000256" key="1">
    <source>
        <dbReference type="SAM" id="MobiDB-lite"/>
    </source>
</evidence>
<dbReference type="Pfam" id="PF00786">
    <property type="entry name" value="PBD"/>
    <property type="match status" value="1"/>
</dbReference>
<dbReference type="AlphaFoldDB" id="A0A3L6GBB6"/>
<organism evidence="3">
    <name type="scientific">Zea mays</name>
    <name type="common">Maize</name>
    <dbReference type="NCBI Taxonomy" id="4577"/>
    <lineage>
        <taxon>Eukaryota</taxon>
        <taxon>Viridiplantae</taxon>
        <taxon>Streptophyta</taxon>
        <taxon>Embryophyta</taxon>
        <taxon>Tracheophyta</taxon>
        <taxon>Spermatophyta</taxon>
        <taxon>Magnoliopsida</taxon>
        <taxon>Liliopsida</taxon>
        <taxon>Poales</taxon>
        <taxon>Poaceae</taxon>
        <taxon>PACMAD clade</taxon>
        <taxon>Panicoideae</taxon>
        <taxon>Andropogonodae</taxon>
        <taxon>Andropogoneae</taxon>
        <taxon>Tripsacinae</taxon>
        <taxon>Zea</taxon>
    </lineage>
</organism>
<gene>
    <name evidence="3" type="primary">RIC7_3</name>
    <name evidence="3" type="ORF">Zm00014a_002862</name>
</gene>
<evidence type="ECO:0000259" key="2">
    <source>
        <dbReference type="PROSITE" id="PS50108"/>
    </source>
</evidence>
<dbReference type="Proteomes" id="UP000251960">
    <property type="component" value="Chromosome 10"/>
</dbReference>
<accession>A0A3L6GBB6</accession>
<feature type="compositionally biased region" description="Low complexity" evidence="1">
    <location>
        <begin position="123"/>
        <end position="140"/>
    </location>
</feature>
<dbReference type="InterPro" id="IPR036936">
    <property type="entry name" value="CRIB_dom_sf"/>
</dbReference>
<feature type="compositionally biased region" description="Polar residues" evidence="1">
    <location>
        <begin position="62"/>
        <end position="79"/>
    </location>
</feature>
<sequence>MAYKMKGVFKGLKVISQIFVVKEHQIEIGYPTDVKHVAHIGWDSPTGSVASPSWMNGMESPDFSSLSNAGPSARTSWASQDLDEPRDISPFGIFPESGGQETARRYPDIPKPPRKSRRKKSKNNSPRASSRSRSRSSSSSTADSFGVKDMQAEI</sequence>
<evidence type="ECO:0000313" key="3">
    <source>
        <dbReference type="EMBL" id="PWZ45179.1"/>
    </source>
</evidence>
<dbReference type="Gene3D" id="3.90.810.10">
    <property type="entry name" value="CRIB domain"/>
    <property type="match status" value="1"/>
</dbReference>
<feature type="domain" description="CRIB" evidence="2">
    <location>
        <begin position="28"/>
        <end position="41"/>
    </location>
</feature>
<dbReference type="CDD" id="cd00132">
    <property type="entry name" value="CRIB"/>
    <property type="match status" value="1"/>
</dbReference>
<name>A0A3L6GBB6_MAIZE</name>
<dbReference type="PANTHER" id="PTHR47846:SF4">
    <property type="entry name" value="WASP-RELATED PROTEIN"/>
    <property type="match status" value="1"/>
</dbReference>
<protein>
    <submittedName>
        <fullName evidence="3">CRIB domain-containing protein RIC7</fullName>
    </submittedName>
</protein>
<dbReference type="InterPro" id="IPR000095">
    <property type="entry name" value="CRIB_dom"/>
</dbReference>
<comment type="caution">
    <text evidence="3">The sequence shown here is derived from an EMBL/GenBank/DDBJ whole genome shotgun (WGS) entry which is preliminary data.</text>
</comment>
<dbReference type="ExpressionAtlas" id="A0A3L6GBB6">
    <property type="expression patterns" value="baseline and differential"/>
</dbReference>
<reference evidence="3" key="1">
    <citation type="journal article" date="2018" name="Nat. Genet.">
        <title>Extensive intraspecific gene order and gene structural variations between Mo17 and other maize genomes.</title>
        <authorList>
            <person name="Sun S."/>
            <person name="Zhou Y."/>
            <person name="Chen J."/>
            <person name="Shi J."/>
            <person name="Zhao H."/>
            <person name="Zhao H."/>
            <person name="Song W."/>
            <person name="Zhang M."/>
            <person name="Cui Y."/>
            <person name="Dong X."/>
            <person name="Liu H."/>
            <person name="Ma X."/>
            <person name="Jiao Y."/>
            <person name="Wang B."/>
            <person name="Wei X."/>
            <person name="Stein J.C."/>
            <person name="Glaubitz J.C."/>
            <person name="Lu F."/>
            <person name="Yu G."/>
            <person name="Liang C."/>
            <person name="Fengler K."/>
            <person name="Li B."/>
            <person name="Rafalski A."/>
            <person name="Schnable P.S."/>
            <person name="Ware D.H."/>
            <person name="Buckler E.S."/>
            <person name="Lai J."/>
        </authorList>
    </citation>
    <scope>NUCLEOTIDE SEQUENCE [LARGE SCALE GENOMIC DNA]</scope>
    <source>
        <tissue evidence="3">Seedling</tissue>
    </source>
</reference>